<gene>
    <name evidence="3" type="ORF">WDS16_13135</name>
</gene>
<dbReference type="Proteomes" id="UP001432000">
    <property type="component" value="Chromosome"/>
</dbReference>
<accession>A0ABZ2PQU9</accession>
<evidence type="ECO:0000259" key="2">
    <source>
        <dbReference type="Pfam" id="PF02517"/>
    </source>
</evidence>
<name>A0ABZ2PQU9_9NOCA</name>
<organism evidence="3 4">
    <name type="scientific">Rhodococcus sovatensis</name>
    <dbReference type="NCBI Taxonomy" id="1805840"/>
    <lineage>
        <taxon>Bacteria</taxon>
        <taxon>Bacillati</taxon>
        <taxon>Actinomycetota</taxon>
        <taxon>Actinomycetes</taxon>
        <taxon>Mycobacteriales</taxon>
        <taxon>Nocardiaceae</taxon>
        <taxon>Rhodococcus</taxon>
    </lineage>
</organism>
<protein>
    <submittedName>
        <fullName evidence="3">Type II CAAX endopeptidase family protein</fullName>
    </submittedName>
</protein>
<dbReference type="InterPro" id="IPR003675">
    <property type="entry name" value="Rce1/LyrA-like_dom"/>
</dbReference>
<evidence type="ECO:0000313" key="3">
    <source>
        <dbReference type="EMBL" id="WXG71339.1"/>
    </source>
</evidence>
<dbReference type="RefSeq" id="WP_338893069.1">
    <property type="nucleotide sequence ID" value="NZ_CP147846.1"/>
</dbReference>
<proteinExistence type="predicted"/>
<feature type="transmembrane region" description="Helical" evidence="1">
    <location>
        <begin position="61"/>
        <end position="86"/>
    </location>
</feature>
<feature type="transmembrane region" description="Helical" evidence="1">
    <location>
        <begin position="36"/>
        <end position="55"/>
    </location>
</feature>
<feature type="transmembrane region" description="Helical" evidence="1">
    <location>
        <begin position="217"/>
        <end position="236"/>
    </location>
</feature>
<feature type="domain" description="CAAX prenyl protease 2/Lysostaphin resistance protein A-like" evidence="2">
    <location>
        <begin position="140"/>
        <end position="225"/>
    </location>
</feature>
<keyword evidence="1" id="KW-0472">Membrane</keyword>
<feature type="transmembrane region" description="Helical" evidence="1">
    <location>
        <begin position="98"/>
        <end position="118"/>
    </location>
</feature>
<evidence type="ECO:0000313" key="4">
    <source>
        <dbReference type="Proteomes" id="UP001432000"/>
    </source>
</evidence>
<evidence type="ECO:0000256" key="1">
    <source>
        <dbReference type="SAM" id="Phobius"/>
    </source>
</evidence>
<feature type="transmembrane region" description="Helical" evidence="1">
    <location>
        <begin position="138"/>
        <end position="158"/>
    </location>
</feature>
<sequence>MASWQTSVRDVVRSALVEKVDRNHDESDRAFLRRRIVVVVTLVVGATLLGVSLSVSPGDSAFYPLTIGLAAAWIIGGFASGPLHLGRITFNGSMRRPIVTPILIGLAAGAVFVAGALVVRQIPPLADFTENVLAHARFGSLALIVFITLLNGVAEEIFFRGALFAAIGRKKPVLISTIIYTVVTLASGNPMLAFAAITLGFVLALQRRASGGILAPILTHVAWSTVMVLVLPPLFVS</sequence>
<dbReference type="EMBL" id="CP147846">
    <property type="protein sequence ID" value="WXG71339.1"/>
    <property type="molecule type" value="Genomic_DNA"/>
</dbReference>
<keyword evidence="4" id="KW-1185">Reference proteome</keyword>
<dbReference type="Pfam" id="PF02517">
    <property type="entry name" value="Rce1-like"/>
    <property type="match status" value="1"/>
</dbReference>
<feature type="transmembrane region" description="Helical" evidence="1">
    <location>
        <begin position="178"/>
        <end position="205"/>
    </location>
</feature>
<keyword evidence="1" id="KW-0812">Transmembrane</keyword>
<reference evidence="3 4" key="1">
    <citation type="submission" date="2024-03" db="EMBL/GenBank/DDBJ databases">
        <title>Natural products discovery in diverse microorganisms through a two-stage MS feature dereplication strategy.</title>
        <authorList>
            <person name="Zhang R."/>
        </authorList>
    </citation>
    <scope>NUCLEOTIDE SEQUENCE [LARGE SCALE GENOMIC DNA]</scope>
    <source>
        <strain evidence="3 4">18930</strain>
    </source>
</reference>
<keyword evidence="1" id="KW-1133">Transmembrane helix</keyword>